<evidence type="ECO:0000256" key="2">
    <source>
        <dbReference type="ARBA" id="ARBA00010186"/>
    </source>
</evidence>
<keyword evidence="4" id="KW-0472">Membrane</keyword>
<dbReference type="Proteomes" id="UP000011115">
    <property type="component" value="Unassembled WGS sequence"/>
</dbReference>
<comment type="subcellular location">
    <subcellularLocation>
        <location evidence="1">Nucleus envelope</location>
    </subcellularLocation>
    <subcellularLocation>
        <location evidence="4">Nucleus</location>
        <location evidence="4">Nuclear pore complex</location>
    </subcellularLocation>
</comment>
<dbReference type="GO" id="GO:0005643">
    <property type="term" value="C:nuclear pore"/>
    <property type="evidence" value="ECO:0007669"/>
    <property type="project" value="UniProtKB-SubCell"/>
</dbReference>
<keyword evidence="3 4" id="KW-0539">Nucleus</keyword>
<keyword evidence="4" id="KW-0653">Protein transport</keyword>
<dbReference type="GO" id="GO:0017056">
    <property type="term" value="F:structural constituent of nuclear pore"/>
    <property type="evidence" value="ECO:0007669"/>
    <property type="project" value="InterPro"/>
</dbReference>
<sequence>PATAFKCALESLGLNASGGKSVGIQKIWHLLSSLMGEDSTVQHNVSKKMSLVIGARRHLEWGHEKYIMETIQAHPAQAALGGAVGNLQRIRAFLRIRLRDYGVLDFDAVDARRQPPIDTTWQQV</sequence>
<evidence type="ECO:0000256" key="1">
    <source>
        <dbReference type="ARBA" id="ARBA00004259"/>
    </source>
</evidence>
<dbReference type="eggNOG" id="KOG2168">
    <property type="taxonomic scope" value="Eukaryota"/>
</dbReference>
<dbReference type="GO" id="GO:0015031">
    <property type="term" value="P:protein transport"/>
    <property type="evidence" value="ECO:0007669"/>
    <property type="project" value="UniProtKB-KW"/>
</dbReference>
<reference evidence="6" key="1">
    <citation type="journal article" date="2011" name="Nature">
        <title>Genome sequence and analysis of the tuber crop potato.</title>
        <authorList>
            <consortium name="The Potato Genome Sequencing Consortium"/>
        </authorList>
    </citation>
    <scope>NUCLEOTIDE SEQUENCE [LARGE SCALE GENOMIC DNA]</scope>
    <source>
        <strain evidence="6">cv. DM1-3 516 R44</strain>
    </source>
</reference>
<dbReference type="InParanoid" id="M1CYY7"/>
<keyword evidence="4" id="KW-0509">mRNA transport</keyword>
<evidence type="ECO:0000313" key="5">
    <source>
        <dbReference type="EnsemblPlants" id="PGSC0003DMT400077823"/>
    </source>
</evidence>
<organism evidence="5 6">
    <name type="scientific">Solanum tuberosum</name>
    <name type="common">Potato</name>
    <dbReference type="NCBI Taxonomy" id="4113"/>
    <lineage>
        <taxon>Eukaryota</taxon>
        <taxon>Viridiplantae</taxon>
        <taxon>Streptophyta</taxon>
        <taxon>Embryophyta</taxon>
        <taxon>Tracheophyta</taxon>
        <taxon>Spermatophyta</taxon>
        <taxon>Magnoliopsida</taxon>
        <taxon>eudicotyledons</taxon>
        <taxon>Gunneridae</taxon>
        <taxon>Pentapetalae</taxon>
        <taxon>asterids</taxon>
        <taxon>lamiids</taxon>
        <taxon>Solanales</taxon>
        <taxon>Solanaceae</taxon>
        <taxon>Solanoideae</taxon>
        <taxon>Solaneae</taxon>
        <taxon>Solanum</taxon>
    </lineage>
</organism>
<evidence type="ECO:0000256" key="3">
    <source>
        <dbReference type="ARBA" id="ARBA00023242"/>
    </source>
</evidence>
<dbReference type="PANTHER" id="PTHR11225">
    <property type="entry name" value="NUCLEAR PORE COMPLEX PROTEIN NUP93 NUCLEOPORIN NUP93 DEAD EYE PROTEIN"/>
    <property type="match status" value="1"/>
</dbReference>
<keyword evidence="6" id="KW-1185">Reference proteome</keyword>
<comment type="similarity">
    <text evidence="2 4">Belongs to the nucleoporin interacting component (NIC) family.</text>
</comment>
<dbReference type="PaxDb" id="4113-PGSC0003DMT400077823"/>
<reference evidence="5" key="2">
    <citation type="submission" date="2015-06" db="UniProtKB">
        <authorList>
            <consortium name="EnsemblPlants"/>
        </authorList>
    </citation>
    <scope>IDENTIFICATION</scope>
    <source>
        <strain evidence="5">DM1-3 516 R44</strain>
    </source>
</reference>
<dbReference type="PANTHER" id="PTHR11225:SF4">
    <property type="entry name" value="NUCLEAR PORE COMPLEX PROTEIN NUP93"/>
    <property type="match status" value="1"/>
</dbReference>
<dbReference type="AlphaFoldDB" id="M1CYY7"/>
<evidence type="ECO:0000256" key="4">
    <source>
        <dbReference type="RuleBase" id="RU364035"/>
    </source>
</evidence>
<dbReference type="Pfam" id="PF04097">
    <property type="entry name" value="Nic96"/>
    <property type="match status" value="1"/>
</dbReference>
<evidence type="ECO:0000313" key="6">
    <source>
        <dbReference type="Proteomes" id="UP000011115"/>
    </source>
</evidence>
<dbReference type="InterPro" id="IPR007231">
    <property type="entry name" value="Nucleoporin_int_Nup93/Nic96"/>
</dbReference>
<dbReference type="Gramene" id="PGSC0003DMT400077823">
    <property type="protein sequence ID" value="PGSC0003DMT400077823"/>
    <property type="gene ID" value="PGSC0003DMG401030272"/>
</dbReference>
<dbReference type="STRING" id="4113.M1CYY7"/>
<proteinExistence type="inferred from homology"/>
<keyword evidence="4" id="KW-0906">Nuclear pore complex</keyword>
<accession>M1CYY7</accession>
<dbReference type="EnsemblPlants" id="PGSC0003DMT400077823">
    <property type="protein sequence ID" value="PGSC0003DMT400077823"/>
    <property type="gene ID" value="PGSC0003DMG401030272"/>
</dbReference>
<dbReference type="HOGENOM" id="CLU_2009853_0_0_1"/>
<keyword evidence="4" id="KW-0813">Transport</keyword>
<dbReference type="GO" id="GO:0051028">
    <property type="term" value="P:mRNA transport"/>
    <property type="evidence" value="ECO:0007669"/>
    <property type="project" value="UniProtKB-KW"/>
</dbReference>
<keyword evidence="4" id="KW-0811">Translocation</keyword>
<name>M1CYY7_SOLTU</name>
<protein>
    <recommendedName>
        <fullName evidence="4">Nuclear pore protein</fullName>
    </recommendedName>
</protein>